<dbReference type="GO" id="GO:1903189">
    <property type="term" value="P:glyoxal metabolic process"/>
    <property type="evidence" value="ECO:0007669"/>
    <property type="project" value="TreeGrafter"/>
</dbReference>
<dbReference type="PANTHER" id="PTHR48094">
    <property type="entry name" value="PROTEIN/NUCLEIC ACID DEGLYCASE DJ-1-RELATED"/>
    <property type="match status" value="1"/>
</dbReference>
<dbReference type="EMBL" id="HBEK01004812">
    <property type="protein sequence ID" value="CAD8392650.1"/>
    <property type="molecule type" value="Transcribed_RNA"/>
</dbReference>
<proteinExistence type="predicted"/>
<evidence type="ECO:0000256" key="1">
    <source>
        <dbReference type="ARBA" id="ARBA00022737"/>
    </source>
</evidence>
<feature type="domain" description="DJ-1/PfpI" evidence="2">
    <location>
        <begin position="58"/>
        <end position="211"/>
    </location>
</feature>
<dbReference type="Pfam" id="PF01965">
    <property type="entry name" value="DJ-1_PfpI"/>
    <property type="match status" value="1"/>
</dbReference>
<dbReference type="InterPro" id="IPR029062">
    <property type="entry name" value="Class_I_gatase-like"/>
</dbReference>
<sequence length="248" mass="26403">MAAFVLSSGVRLRIGCDDSSCGLYRTSLWFGGSVVGRRVRADGGKVSSGKRQISMNAKTALVAIGNGSEEIEATTIADTLVRAGVKVTIASVEDELVCTMSRGVKIMADRMIGDCEDIDYDLIALPGGMPGAERLRDSEALKNMLMKQEAGKKMIGAICAAPAVVLAHHGLLEERNATCYPSPAFMEKLPKNIDDDEVPVVYDGNVMTSRCVLQDPCAEVGDPSGGCTTRTETRVPPVCSFIGARELR</sequence>
<protein>
    <recommendedName>
        <fullName evidence="2">DJ-1/PfpI domain-containing protein</fullName>
    </recommendedName>
</protein>
<evidence type="ECO:0000313" key="3">
    <source>
        <dbReference type="EMBL" id="CAD8392650.1"/>
    </source>
</evidence>
<dbReference type="NCBIfam" id="TIGR01383">
    <property type="entry name" value="not_thiJ"/>
    <property type="match status" value="1"/>
</dbReference>
<dbReference type="AlphaFoldDB" id="A0A7S0G0U3"/>
<reference evidence="3" key="1">
    <citation type="submission" date="2021-01" db="EMBL/GenBank/DDBJ databases">
        <authorList>
            <person name="Corre E."/>
            <person name="Pelletier E."/>
            <person name="Niang G."/>
            <person name="Scheremetjew M."/>
            <person name="Finn R."/>
            <person name="Kale V."/>
            <person name="Holt S."/>
            <person name="Cochrane G."/>
            <person name="Meng A."/>
            <person name="Brown T."/>
            <person name="Cohen L."/>
        </authorList>
    </citation>
    <scope>NUCLEOTIDE SEQUENCE</scope>
    <source>
        <strain evidence="3">UTEX LB 2760</strain>
    </source>
</reference>
<dbReference type="GO" id="GO:0005737">
    <property type="term" value="C:cytoplasm"/>
    <property type="evidence" value="ECO:0007669"/>
    <property type="project" value="UniProtKB-ARBA"/>
</dbReference>
<dbReference type="InterPro" id="IPR050325">
    <property type="entry name" value="Prot/Nucl_acid_deglycase"/>
</dbReference>
<dbReference type="PANTHER" id="PTHR48094:SF12">
    <property type="entry name" value="PARKINSON DISEASE PROTEIN 7 HOMOLOG"/>
    <property type="match status" value="1"/>
</dbReference>
<dbReference type="Gene3D" id="3.40.50.880">
    <property type="match status" value="1"/>
</dbReference>
<evidence type="ECO:0000259" key="2">
    <source>
        <dbReference type="Pfam" id="PF01965"/>
    </source>
</evidence>
<gene>
    <name evidence="3" type="ORF">RMAR0315_LOCUS2635</name>
</gene>
<dbReference type="CDD" id="cd03135">
    <property type="entry name" value="GATase1_DJ-1"/>
    <property type="match status" value="1"/>
</dbReference>
<dbReference type="SUPFAM" id="SSF52317">
    <property type="entry name" value="Class I glutamine amidotransferase-like"/>
    <property type="match status" value="1"/>
</dbReference>
<accession>A0A7S0G0U3</accession>
<name>A0A7S0G0U3_9RHOD</name>
<dbReference type="FunFam" id="3.40.50.880:FF:000015">
    <property type="entry name" value="Protein DJ-1 homolog C"/>
    <property type="match status" value="1"/>
</dbReference>
<organism evidence="3">
    <name type="scientific">Rhodosorus marinus</name>
    <dbReference type="NCBI Taxonomy" id="101924"/>
    <lineage>
        <taxon>Eukaryota</taxon>
        <taxon>Rhodophyta</taxon>
        <taxon>Stylonematophyceae</taxon>
        <taxon>Stylonematales</taxon>
        <taxon>Stylonemataceae</taxon>
        <taxon>Rhodosorus</taxon>
    </lineage>
</organism>
<keyword evidence="1" id="KW-0677">Repeat</keyword>
<dbReference type="InterPro" id="IPR002818">
    <property type="entry name" value="DJ-1/PfpI"/>
</dbReference>
<dbReference type="InterPro" id="IPR006287">
    <property type="entry name" value="DJ-1"/>
</dbReference>